<dbReference type="PANTHER" id="PTHR46248">
    <property type="entry name" value="EXPRESSED PROTEIN"/>
    <property type="match status" value="1"/>
</dbReference>
<dbReference type="Pfam" id="PF14389">
    <property type="entry name" value="Lzipper-MIP1"/>
    <property type="match status" value="1"/>
</dbReference>
<feature type="coiled-coil region" evidence="1">
    <location>
        <begin position="70"/>
        <end position="104"/>
    </location>
</feature>
<dbReference type="Proteomes" id="UP000242715">
    <property type="component" value="Unassembled WGS sequence"/>
</dbReference>
<dbReference type="OrthoDB" id="418495at2759"/>
<evidence type="ECO:0000313" key="4">
    <source>
        <dbReference type="Proteomes" id="UP000242715"/>
    </source>
</evidence>
<accession>A0A2Z6PG94</accession>
<sequence>MNKTVRTRLNPRKGSMSHENIIKFAIKSELIKGSSSPYNSQAMASVSTNKDIRIPQNLQKGIGNAVKGGKISSKERKLALQQDVDRLKNKLRHEENIHKALDRALNRPLGALPRLPPYLPPYHQELRYHRLQEIPQVDESPNTISENIVKCLTSILLRMSTSPLRPLKSKNCIEGTEFLDPYGILEFGKRDIGPYKQLSASNNKCRWTIVKCYNHRTLHFKASISLEIFKFQTDHIIKGKPLVTFALSSGTWSSPSNCNKYD</sequence>
<organism evidence="3 4">
    <name type="scientific">Trifolium subterraneum</name>
    <name type="common">Subterranean clover</name>
    <dbReference type="NCBI Taxonomy" id="3900"/>
    <lineage>
        <taxon>Eukaryota</taxon>
        <taxon>Viridiplantae</taxon>
        <taxon>Streptophyta</taxon>
        <taxon>Embryophyta</taxon>
        <taxon>Tracheophyta</taxon>
        <taxon>Spermatophyta</taxon>
        <taxon>Magnoliopsida</taxon>
        <taxon>eudicotyledons</taxon>
        <taxon>Gunneridae</taxon>
        <taxon>Pentapetalae</taxon>
        <taxon>rosids</taxon>
        <taxon>fabids</taxon>
        <taxon>Fabales</taxon>
        <taxon>Fabaceae</taxon>
        <taxon>Papilionoideae</taxon>
        <taxon>50 kb inversion clade</taxon>
        <taxon>NPAAA clade</taxon>
        <taxon>Hologalegina</taxon>
        <taxon>IRL clade</taxon>
        <taxon>Trifolieae</taxon>
        <taxon>Trifolium</taxon>
    </lineage>
</organism>
<feature type="domain" description="Ternary complex factor MIP1 leucine-zipper" evidence="2">
    <location>
        <begin position="73"/>
        <end position="126"/>
    </location>
</feature>
<protein>
    <recommendedName>
        <fullName evidence="2">Ternary complex factor MIP1 leucine-zipper domain-containing protein</fullName>
    </recommendedName>
</protein>
<evidence type="ECO:0000313" key="3">
    <source>
        <dbReference type="EMBL" id="GAU44309.1"/>
    </source>
</evidence>
<dbReference type="InterPro" id="IPR025757">
    <property type="entry name" value="MIP1_Leuzipper"/>
</dbReference>
<evidence type="ECO:0000256" key="1">
    <source>
        <dbReference type="SAM" id="Coils"/>
    </source>
</evidence>
<proteinExistence type="predicted"/>
<dbReference type="AlphaFoldDB" id="A0A2Z6PG94"/>
<evidence type="ECO:0000259" key="2">
    <source>
        <dbReference type="Pfam" id="PF14389"/>
    </source>
</evidence>
<keyword evidence="4" id="KW-1185">Reference proteome</keyword>
<reference evidence="4" key="1">
    <citation type="journal article" date="2017" name="Front. Plant Sci.">
        <title>Climate Clever Clovers: New Paradigm to Reduce the Environmental Footprint of Ruminants by Breeding Low Methanogenic Forages Utilizing Haplotype Variation.</title>
        <authorList>
            <person name="Kaur P."/>
            <person name="Appels R."/>
            <person name="Bayer P.E."/>
            <person name="Keeble-Gagnere G."/>
            <person name="Wang J."/>
            <person name="Hirakawa H."/>
            <person name="Shirasawa K."/>
            <person name="Vercoe P."/>
            <person name="Stefanova K."/>
            <person name="Durmic Z."/>
            <person name="Nichols P."/>
            <person name="Revell C."/>
            <person name="Isobe S.N."/>
            <person name="Edwards D."/>
            <person name="Erskine W."/>
        </authorList>
    </citation>
    <scope>NUCLEOTIDE SEQUENCE [LARGE SCALE GENOMIC DNA]</scope>
    <source>
        <strain evidence="4">cv. Daliak</strain>
    </source>
</reference>
<dbReference type="EMBL" id="DF974033">
    <property type="protein sequence ID" value="GAU44309.1"/>
    <property type="molecule type" value="Genomic_DNA"/>
</dbReference>
<name>A0A2Z6PG94_TRISU</name>
<keyword evidence="1" id="KW-0175">Coiled coil</keyword>
<gene>
    <name evidence="3" type="ORF">TSUD_304900</name>
</gene>
<dbReference type="PANTHER" id="PTHR46248:SF9">
    <property type="entry name" value="EXPRESSED PROTEIN"/>
    <property type="match status" value="1"/>
</dbReference>